<dbReference type="PANTHER" id="PTHR43531:SF11">
    <property type="entry name" value="METHYL-ACCEPTING CHEMOTAXIS PROTEIN 3"/>
    <property type="match status" value="1"/>
</dbReference>
<dbReference type="Pfam" id="PF18947">
    <property type="entry name" value="HAMP_2"/>
    <property type="match status" value="1"/>
</dbReference>
<protein>
    <submittedName>
        <fullName evidence="9">PAS domain-containing protein</fullName>
    </submittedName>
</protein>
<dbReference type="PRINTS" id="PR00260">
    <property type="entry name" value="CHEMTRNSDUCR"/>
</dbReference>
<evidence type="ECO:0000256" key="5">
    <source>
        <dbReference type="SAM" id="MobiDB-lite"/>
    </source>
</evidence>
<feature type="domain" description="PAS" evidence="7">
    <location>
        <begin position="171"/>
        <end position="218"/>
    </location>
</feature>
<keyword evidence="3" id="KW-0807">Transducer</keyword>
<evidence type="ECO:0000256" key="2">
    <source>
        <dbReference type="ARBA" id="ARBA00029447"/>
    </source>
</evidence>
<comment type="similarity">
    <text evidence="2">Belongs to the methyl-accepting chemotaxis (MCP) protein family.</text>
</comment>
<dbReference type="PROSITE" id="PS50111">
    <property type="entry name" value="CHEMOTAXIS_TRANSDUC_2"/>
    <property type="match status" value="1"/>
</dbReference>
<dbReference type="InterPro" id="IPR004090">
    <property type="entry name" value="Chemotax_Me-accpt_rcpt"/>
</dbReference>
<dbReference type="SUPFAM" id="SSF58104">
    <property type="entry name" value="Methyl-accepting chemotaxis protein (MCP) signaling domain"/>
    <property type="match status" value="1"/>
</dbReference>
<dbReference type="Gene3D" id="1.10.287.950">
    <property type="entry name" value="Methyl-accepting chemotaxis protein"/>
    <property type="match status" value="1"/>
</dbReference>
<feature type="region of interest" description="Disordered" evidence="5">
    <location>
        <begin position="715"/>
        <end position="778"/>
    </location>
</feature>
<sequence length="801" mass="85577">MTTNDFPFLARLVAGEQLAQLCDQLDAGARALKEQQERLTAVEQQHAQLKAEASGVLTAIDEAYAYIEFRTDGTVLKANANFCQALGYRAEEIVGQHHRLFVDPAYAATPAYAGFWNALNAGQTQTDVFRRITKTGKDIWIQATYAPVRDDNGRVAKVVKIATDITAQKLQAADFSGQLDAISKAQAVIEFDLKGNILTANANFLNTLGYSLQEVQGQHHSLFVEPSYRSSAEYRLFWDKLGRGEYDAGQYKRIGKGGKEVWIQASYNPIMDTNGKPFKVVKYATDITAQKLQAADFSGQLDAISKAQAVIEFDLKGNILTANANFLNAVGYSLAEIQGQHHSLFVEPAYRSSAEYRAFWDKLGRGEYDAGQYKRITKGGQEIWIQASYNPIMDTNGKPFKVVKYATDVTAQVRAAAMLALTVEQAQAATGAAREGVLDQRIPLEGKSGAPLALCEGINALLETSEEVFGDVVRVFSAMSSGDLSQRIDREYAGTFQRVKDDANATCEKLSGVMDEVRSAAEALTGAANQVSATAQSLSQAASEQAASVEETTSSVDLMSASISQNSDNARVTDNMATKASKEAGEGGEAVTRTVQAMKQIAAKISIVDDIAYQTNLLALNAAIEAARAGEHGKGFAVVAAEVRKLAERSQEAAKEIGDLATNSVDTAERAGKLLGEIVPSIQRTSELVQEISAASSEQSQSVTQIGGAMGQLSKATQQNASASEELAATSEELSGQAEQLQQTVSFFSSTGSGGGGDRVERRAANSDSGRRSYGGGGLRMAAVAGAPVPRAAAGGNFRPY</sequence>
<feature type="domain" description="PAC" evidence="8">
    <location>
        <begin position="247"/>
        <end position="299"/>
    </location>
</feature>
<gene>
    <name evidence="9" type="ORF">ACFOPI_02495</name>
</gene>
<dbReference type="NCBIfam" id="TIGR00229">
    <property type="entry name" value="sensory_box"/>
    <property type="match status" value="3"/>
</dbReference>
<dbReference type="InterPro" id="IPR004089">
    <property type="entry name" value="MCPsignal_dom"/>
</dbReference>
<dbReference type="SUPFAM" id="SSF55785">
    <property type="entry name" value="PYP-like sensor domain (PAS domain)"/>
    <property type="match status" value="3"/>
</dbReference>
<feature type="compositionally biased region" description="Low complexity" evidence="5">
    <location>
        <begin position="721"/>
        <end position="735"/>
    </location>
</feature>
<dbReference type="InterPro" id="IPR000014">
    <property type="entry name" value="PAS"/>
</dbReference>
<keyword evidence="10" id="KW-1185">Reference proteome</keyword>
<dbReference type="InterPro" id="IPR035965">
    <property type="entry name" value="PAS-like_dom_sf"/>
</dbReference>
<dbReference type="SMART" id="SM00086">
    <property type="entry name" value="PAC"/>
    <property type="match status" value="3"/>
</dbReference>
<dbReference type="PANTHER" id="PTHR43531">
    <property type="entry name" value="PROTEIN ICFG"/>
    <property type="match status" value="1"/>
</dbReference>
<organism evidence="9 10">
    <name type="scientific">Hydrogenophaga luteola</name>
    <dbReference type="NCBI Taxonomy" id="1591122"/>
    <lineage>
        <taxon>Bacteria</taxon>
        <taxon>Pseudomonadati</taxon>
        <taxon>Pseudomonadota</taxon>
        <taxon>Betaproteobacteria</taxon>
        <taxon>Burkholderiales</taxon>
        <taxon>Comamonadaceae</taxon>
        <taxon>Hydrogenophaga</taxon>
    </lineage>
</organism>
<dbReference type="InterPro" id="IPR000700">
    <property type="entry name" value="PAS-assoc_C"/>
</dbReference>
<dbReference type="SMART" id="SM00283">
    <property type="entry name" value="MA"/>
    <property type="match status" value="1"/>
</dbReference>
<dbReference type="Proteomes" id="UP001595729">
    <property type="component" value="Unassembled WGS sequence"/>
</dbReference>
<feature type="compositionally biased region" description="Basic and acidic residues" evidence="5">
    <location>
        <begin position="758"/>
        <end position="771"/>
    </location>
</feature>
<feature type="domain" description="Methyl-accepting transducer" evidence="6">
    <location>
        <begin position="520"/>
        <end position="735"/>
    </location>
</feature>
<dbReference type="EMBL" id="JBHRXX010000001">
    <property type="protein sequence ID" value="MFC3682444.1"/>
    <property type="molecule type" value="Genomic_DNA"/>
</dbReference>
<feature type="domain" description="PAC" evidence="8">
    <location>
        <begin position="369"/>
        <end position="421"/>
    </location>
</feature>
<evidence type="ECO:0000256" key="3">
    <source>
        <dbReference type="PROSITE-ProRule" id="PRU00284"/>
    </source>
</evidence>
<evidence type="ECO:0000256" key="1">
    <source>
        <dbReference type="ARBA" id="ARBA00022500"/>
    </source>
</evidence>
<dbReference type="RefSeq" id="WP_382170395.1">
    <property type="nucleotide sequence ID" value="NZ_JBHRXX010000001.1"/>
</dbReference>
<comment type="caution">
    <text evidence="9">The sequence shown here is derived from an EMBL/GenBank/DDBJ whole genome shotgun (WGS) entry which is preliminary data.</text>
</comment>
<keyword evidence="1" id="KW-0145">Chemotaxis</keyword>
<proteinExistence type="inferred from homology"/>
<dbReference type="InterPro" id="IPR003660">
    <property type="entry name" value="HAMP_dom"/>
</dbReference>
<dbReference type="InterPro" id="IPR013655">
    <property type="entry name" value="PAS_fold_3"/>
</dbReference>
<evidence type="ECO:0000259" key="8">
    <source>
        <dbReference type="PROSITE" id="PS50113"/>
    </source>
</evidence>
<evidence type="ECO:0000256" key="4">
    <source>
        <dbReference type="SAM" id="Coils"/>
    </source>
</evidence>
<feature type="coiled-coil region" evidence="4">
    <location>
        <begin position="18"/>
        <end position="52"/>
    </location>
</feature>
<accession>A0ABV7VZ10</accession>
<feature type="domain" description="PAC" evidence="8">
    <location>
        <begin position="125"/>
        <end position="177"/>
    </location>
</feature>
<evidence type="ECO:0000313" key="10">
    <source>
        <dbReference type="Proteomes" id="UP001595729"/>
    </source>
</evidence>
<dbReference type="Gene3D" id="3.30.450.20">
    <property type="entry name" value="PAS domain"/>
    <property type="match status" value="3"/>
</dbReference>
<dbReference type="InterPro" id="IPR051310">
    <property type="entry name" value="MCP_chemotaxis"/>
</dbReference>
<dbReference type="Pfam" id="PF00015">
    <property type="entry name" value="MCPsignal"/>
    <property type="match status" value="1"/>
</dbReference>
<feature type="domain" description="PAS" evidence="7">
    <location>
        <begin position="72"/>
        <end position="96"/>
    </location>
</feature>
<evidence type="ECO:0000259" key="7">
    <source>
        <dbReference type="PROSITE" id="PS50112"/>
    </source>
</evidence>
<dbReference type="SMART" id="SM00091">
    <property type="entry name" value="PAS"/>
    <property type="match status" value="3"/>
</dbReference>
<evidence type="ECO:0000313" key="9">
    <source>
        <dbReference type="EMBL" id="MFC3682444.1"/>
    </source>
</evidence>
<dbReference type="InterPro" id="IPR001610">
    <property type="entry name" value="PAC"/>
</dbReference>
<dbReference type="Pfam" id="PF08447">
    <property type="entry name" value="PAS_3"/>
    <property type="match status" value="3"/>
</dbReference>
<dbReference type="CDD" id="cd00130">
    <property type="entry name" value="PAS"/>
    <property type="match status" value="3"/>
</dbReference>
<keyword evidence="4" id="KW-0175">Coiled coil</keyword>
<evidence type="ECO:0000259" key="6">
    <source>
        <dbReference type="PROSITE" id="PS50111"/>
    </source>
</evidence>
<dbReference type="PROSITE" id="PS50113">
    <property type="entry name" value="PAC"/>
    <property type="match status" value="3"/>
</dbReference>
<dbReference type="PROSITE" id="PS50112">
    <property type="entry name" value="PAS"/>
    <property type="match status" value="2"/>
</dbReference>
<name>A0ABV7VZ10_9BURK</name>
<reference evidence="10" key="1">
    <citation type="journal article" date="2019" name="Int. J. Syst. Evol. Microbiol.">
        <title>The Global Catalogue of Microorganisms (GCM) 10K type strain sequencing project: providing services to taxonomists for standard genome sequencing and annotation.</title>
        <authorList>
            <consortium name="The Broad Institute Genomics Platform"/>
            <consortium name="The Broad Institute Genome Sequencing Center for Infectious Disease"/>
            <person name="Wu L."/>
            <person name="Ma J."/>
        </authorList>
    </citation>
    <scope>NUCLEOTIDE SEQUENCE [LARGE SCALE GENOMIC DNA]</scope>
    <source>
        <strain evidence="10">KCTC 42501</strain>
    </source>
</reference>